<evidence type="ECO:0000256" key="1">
    <source>
        <dbReference type="ARBA" id="ARBA00022729"/>
    </source>
</evidence>
<dbReference type="RefSeq" id="WP_217643749.1">
    <property type="nucleotide sequence ID" value="NZ_FOFZ01000056.1"/>
</dbReference>
<accession>A0A1H9SA60</accession>
<feature type="domain" description="Calx-beta" evidence="5">
    <location>
        <begin position="378"/>
        <end position="432"/>
    </location>
</feature>
<keyword evidence="4" id="KW-0406">Ion transport</keyword>
<dbReference type="AlphaFoldDB" id="A0A1H9SA60"/>
<dbReference type="PANTHER" id="PTHR11878">
    <property type="entry name" value="SODIUM/CALCIUM EXCHANGER"/>
    <property type="match status" value="1"/>
</dbReference>
<keyword evidence="1" id="KW-0732">Signal</keyword>
<protein>
    <submittedName>
        <fullName evidence="6">Calx-beta domain-containing protein</fullName>
    </submittedName>
</protein>
<dbReference type="Proteomes" id="UP000183658">
    <property type="component" value="Unassembled WGS sequence"/>
</dbReference>
<sequence>TDVKVTVLAGATTGTVSVPTTIDTIDESDETFTIHNGAVSATGTIIDNNTAPTVTGITPSIATEGDAVVFDFELSNPSAVDVEYTFTLSTGTAGSSDYTTTDVKVTVLAGATTGTVSVPTTIDTIDESDETFTIHNGAVSATGTIIDNNTAPTVTGITPSIATEGDAVVFDFELSNPSAVDVEYTFTLSTGTAGSSDYTTTDVKVTVLAGATTGTVSVPTTIDTIDESDETFTIHNGAVSATGTIIDNNTAPTVTGITPSIATEGDAVVFDFELSNPSAVDVEYTFTLSTGTAGSSDYTTTDVKVTVLAGATTGTVSVPTTIDTIDESDETFTIHNGAVSATGTIIDNNTAPTVTGITPSIATEGDAVVFDFELSNPSAVDVEYTFTLSTGTAGSSDYTTADVKVTVLAGATTGTVSVPTTIDTIDESDETF</sequence>
<evidence type="ECO:0000259" key="5">
    <source>
        <dbReference type="Pfam" id="PF03160"/>
    </source>
</evidence>
<evidence type="ECO:0000256" key="2">
    <source>
        <dbReference type="ARBA" id="ARBA00022737"/>
    </source>
</evidence>
<keyword evidence="3" id="KW-0106">Calcium</keyword>
<feature type="non-terminal residue" evidence="6">
    <location>
        <position position="1"/>
    </location>
</feature>
<evidence type="ECO:0000256" key="4">
    <source>
        <dbReference type="ARBA" id="ARBA00023065"/>
    </source>
</evidence>
<dbReference type="GO" id="GO:0016020">
    <property type="term" value="C:membrane"/>
    <property type="evidence" value="ECO:0007669"/>
    <property type="project" value="InterPro"/>
</dbReference>
<dbReference type="GO" id="GO:0007154">
    <property type="term" value="P:cell communication"/>
    <property type="evidence" value="ECO:0007669"/>
    <property type="project" value="InterPro"/>
</dbReference>
<dbReference type="Gene3D" id="2.60.40.2030">
    <property type="match status" value="5"/>
</dbReference>
<proteinExistence type="predicted"/>
<dbReference type="GO" id="GO:0030001">
    <property type="term" value="P:metal ion transport"/>
    <property type="evidence" value="ECO:0007669"/>
    <property type="project" value="TreeGrafter"/>
</dbReference>
<dbReference type="PANTHER" id="PTHR11878:SF65">
    <property type="entry name" value="NA_CA-EXCHANGE PROTEIN, ISOFORM G"/>
    <property type="match status" value="1"/>
</dbReference>
<dbReference type="SUPFAM" id="SSF141072">
    <property type="entry name" value="CalX-like"/>
    <property type="match status" value="4"/>
</dbReference>
<keyword evidence="2" id="KW-0677">Repeat</keyword>
<dbReference type="Pfam" id="PF03160">
    <property type="entry name" value="Calx-beta"/>
    <property type="match status" value="4"/>
</dbReference>
<keyword evidence="4" id="KW-0813">Transport</keyword>
<name>A0A1H9SA60_FLAFI</name>
<dbReference type="InterPro" id="IPR051171">
    <property type="entry name" value="CaCA"/>
</dbReference>
<feature type="domain" description="Calx-beta" evidence="5">
    <location>
        <begin position="178"/>
        <end position="235"/>
    </location>
</feature>
<feature type="domain" description="Calx-beta" evidence="5">
    <location>
        <begin position="278"/>
        <end position="335"/>
    </location>
</feature>
<evidence type="ECO:0000313" key="7">
    <source>
        <dbReference type="Proteomes" id="UP000183658"/>
    </source>
</evidence>
<keyword evidence="7" id="KW-1185">Reference proteome</keyword>
<feature type="domain" description="Calx-beta" evidence="5">
    <location>
        <begin position="78"/>
        <end position="135"/>
    </location>
</feature>
<reference evidence="7" key="1">
    <citation type="submission" date="2016-10" db="EMBL/GenBank/DDBJ databases">
        <authorList>
            <person name="Varghese N."/>
            <person name="Submissions S."/>
        </authorList>
    </citation>
    <scope>NUCLEOTIDE SEQUENCE [LARGE SCALE GENOMIC DNA]</scope>
    <source>
        <strain evidence="7">DSM 15719</strain>
    </source>
</reference>
<feature type="non-terminal residue" evidence="6">
    <location>
        <position position="432"/>
    </location>
</feature>
<evidence type="ECO:0000313" key="6">
    <source>
        <dbReference type="EMBL" id="SER81808.1"/>
    </source>
</evidence>
<dbReference type="EMBL" id="FOFZ01000056">
    <property type="protein sequence ID" value="SER81808.1"/>
    <property type="molecule type" value="Genomic_DNA"/>
</dbReference>
<gene>
    <name evidence="6" type="ORF">SAMN05444355_1561</name>
</gene>
<organism evidence="6 7">
    <name type="scientific">Flavobacterium frigoris</name>
    <dbReference type="NCBI Taxonomy" id="229204"/>
    <lineage>
        <taxon>Bacteria</taxon>
        <taxon>Pseudomonadati</taxon>
        <taxon>Bacteroidota</taxon>
        <taxon>Flavobacteriia</taxon>
        <taxon>Flavobacteriales</taxon>
        <taxon>Flavobacteriaceae</taxon>
        <taxon>Flavobacterium</taxon>
    </lineage>
</organism>
<evidence type="ECO:0000256" key="3">
    <source>
        <dbReference type="ARBA" id="ARBA00022837"/>
    </source>
</evidence>
<dbReference type="InterPro" id="IPR003644">
    <property type="entry name" value="Calx_beta"/>
</dbReference>
<dbReference type="InterPro" id="IPR038081">
    <property type="entry name" value="CalX-like_sf"/>
</dbReference>